<proteinExistence type="predicted"/>
<keyword evidence="2" id="KW-0732">Signal</keyword>
<evidence type="ECO:0000256" key="2">
    <source>
        <dbReference type="SAM" id="SignalP"/>
    </source>
</evidence>
<dbReference type="AlphaFoldDB" id="A0A8D8ZUZ2"/>
<evidence type="ECO:0008006" key="4">
    <source>
        <dbReference type="Google" id="ProtNLM"/>
    </source>
</evidence>
<reference evidence="3" key="1">
    <citation type="submission" date="2021-05" db="EMBL/GenBank/DDBJ databases">
        <authorList>
            <person name="Alioto T."/>
            <person name="Alioto T."/>
            <person name="Gomez Garrido J."/>
        </authorList>
    </citation>
    <scope>NUCLEOTIDE SEQUENCE</scope>
</reference>
<accession>A0A8D8ZUZ2</accession>
<name>A0A8D8ZUZ2_9HEMI</name>
<feature type="signal peptide" evidence="2">
    <location>
        <begin position="1"/>
        <end position="24"/>
    </location>
</feature>
<organism evidence="3">
    <name type="scientific">Cacopsylla melanoneura</name>
    <dbReference type="NCBI Taxonomy" id="428564"/>
    <lineage>
        <taxon>Eukaryota</taxon>
        <taxon>Metazoa</taxon>
        <taxon>Ecdysozoa</taxon>
        <taxon>Arthropoda</taxon>
        <taxon>Hexapoda</taxon>
        <taxon>Insecta</taxon>
        <taxon>Pterygota</taxon>
        <taxon>Neoptera</taxon>
        <taxon>Paraneoptera</taxon>
        <taxon>Hemiptera</taxon>
        <taxon>Sternorrhyncha</taxon>
        <taxon>Psylloidea</taxon>
        <taxon>Psyllidae</taxon>
        <taxon>Psyllinae</taxon>
        <taxon>Cacopsylla</taxon>
    </lineage>
</organism>
<dbReference type="EMBL" id="HBUF01539099">
    <property type="protein sequence ID" value="CAG6754384.1"/>
    <property type="molecule type" value="Transcribed_RNA"/>
</dbReference>
<protein>
    <recommendedName>
        <fullName evidence="4">SCP domain-containing protein</fullName>
    </recommendedName>
</protein>
<sequence length="296" mass="31308">MMSTSEKMSLLLVVIAMLVQDAFSTSTPPSSPSGLVATDPFPNIPSELRTLSGWKPLGNQSEGVEGPTDLKKLETLALLGLNNLRAANGVNTNLTVHNLTTEWAVYLSQVLCKHMDNMVKHNGALFNRSGEVRTSEDRWFVEFVDYHSEEKGLDEPTGAEVSTTDIVAGVVRNLNKWAQDKMNAGVKKGDIAPFNPDTQYAGFAMAKKTVTINNKLTTYRTCVLTFGNEAAVQKLLKDRKEALEAKRAAEAKQAAAAAEAAAAAGAAPVVTVVSTATTASSTPTPAATAASSAPAA</sequence>
<evidence type="ECO:0000256" key="1">
    <source>
        <dbReference type="SAM" id="MobiDB-lite"/>
    </source>
</evidence>
<feature type="chain" id="PRO_5034773830" description="SCP domain-containing protein" evidence="2">
    <location>
        <begin position="25"/>
        <end position="296"/>
    </location>
</feature>
<evidence type="ECO:0000313" key="3">
    <source>
        <dbReference type="EMBL" id="CAG6754384.1"/>
    </source>
</evidence>
<feature type="region of interest" description="Disordered" evidence="1">
    <location>
        <begin position="277"/>
        <end position="296"/>
    </location>
</feature>